<proteinExistence type="inferred from homology"/>
<dbReference type="PANTHER" id="PTHR31223">
    <property type="entry name" value="LOG FAMILY PROTEIN YJL055W"/>
    <property type="match status" value="1"/>
</dbReference>
<comment type="caution">
    <text evidence="4">The sequence shown here is derived from an EMBL/GenBank/DDBJ whole genome shotgun (WGS) entry which is preliminary data.</text>
</comment>
<dbReference type="PANTHER" id="PTHR31223:SF70">
    <property type="entry name" value="LOG FAMILY PROTEIN YJL055W"/>
    <property type="match status" value="1"/>
</dbReference>
<dbReference type="EMBL" id="SMAI01000010">
    <property type="protein sequence ID" value="TCT03200.1"/>
    <property type="molecule type" value="Genomic_DNA"/>
</dbReference>
<dbReference type="InterPro" id="IPR031100">
    <property type="entry name" value="LOG_fam"/>
</dbReference>
<evidence type="ECO:0000256" key="1">
    <source>
        <dbReference type="ARBA" id="ARBA00000274"/>
    </source>
</evidence>
<keyword evidence="3" id="KW-0378">Hydrolase</keyword>
<dbReference type="SUPFAM" id="SSF102405">
    <property type="entry name" value="MCP/YpsA-like"/>
    <property type="match status" value="1"/>
</dbReference>
<protein>
    <recommendedName>
        <fullName evidence="3">Cytokinin riboside 5'-monophosphate phosphoribohydrolase</fullName>
        <ecNumber evidence="3">3.2.2.n1</ecNumber>
    </recommendedName>
</protein>
<gene>
    <name evidence="4" type="ORF">EDC64_11063</name>
</gene>
<dbReference type="EC" id="3.2.2.n1" evidence="3"/>
<dbReference type="Proteomes" id="UP000294664">
    <property type="component" value="Unassembled WGS sequence"/>
</dbReference>
<dbReference type="GO" id="GO:0008714">
    <property type="term" value="F:AMP nucleosidase activity"/>
    <property type="evidence" value="ECO:0007669"/>
    <property type="project" value="UniProtKB-EC"/>
</dbReference>
<organism evidence="4 5">
    <name type="scientific">Aquabacter spiritensis</name>
    <dbReference type="NCBI Taxonomy" id="933073"/>
    <lineage>
        <taxon>Bacteria</taxon>
        <taxon>Pseudomonadati</taxon>
        <taxon>Pseudomonadota</taxon>
        <taxon>Alphaproteobacteria</taxon>
        <taxon>Hyphomicrobiales</taxon>
        <taxon>Xanthobacteraceae</taxon>
        <taxon>Aquabacter</taxon>
    </lineage>
</organism>
<evidence type="ECO:0000313" key="5">
    <source>
        <dbReference type="Proteomes" id="UP000294664"/>
    </source>
</evidence>
<reference evidence="4 5" key="1">
    <citation type="submission" date="2019-03" db="EMBL/GenBank/DDBJ databases">
        <title>Genomic Encyclopedia of Type Strains, Phase IV (KMG-IV): sequencing the most valuable type-strain genomes for metagenomic binning, comparative biology and taxonomic classification.</title>
        <authorList>
            <person name="Goeker M."/>
        </authorList>
    </citation>
    <scope>NUCLEOTIDE SEQUENCE [LARGE SCALE GENOMIC DNA]</scope>
    <source>
        <strain evidence="4 5">DSM 9035</strain>
    </source>
</reference>
<dbReference type="Pfam" id="PF03641">
    <property type="entry name" value="Lysine_decarbox"/>
    <property type="match status" value="1"/>
</dbReference>
<comment type="catalytic activity">
    <reaction evidence="1">
        <text>AMP + H2O = D-ribose 5-phosphate + adenine</text>
        <dbReference type="Rhea" id="RHEA:20129"/>
        <dbReference type="ChEBI" id="CHEBI:15377"/>
        <dbReference type="ChEBI" id="CHEBI:16708"/>
        <dbReference type="ChEBI" id="CHEBI:78346"/>
        <dbReference type="ChEBI" id="CHEBI:456215"/>
        <dbReference type="EC" id="3.2.2.4"/>
    </reaction>
</comment>
<dbReference type="Gene3D" id="3.40.50.450">
    <property type="match status" value="1"/>
</dbReference>
<evidence type="ECO:0000313" key="4">
    <source>
        <dbReference type="EMBL" id="TCT03200.1"/>
    </source>
</evidence>
<keyword evidence="3" id="KW-0203">Cytokinin biosynthesis</keyword>
<dbReference type="RefSeq" id="WP_132032959.1">
    <property type="nucleotide sequence ID" value="NZ_SMAI01000010.1"/>
</dbReference>
<sequence length="203" mass="21680">MARIESICVYCGSSRGADPQFTAAARQFGQILAASGVRLVYGGGGIGLMGEVAAAVAQNGGQVTGIIPHFLMSRERAFGYAAEMIVTEDMHARKKLMFERADAFVALPGGVGTLEELVEQMTWAQLGRHRKPILVANIDGFWNPLLALIDHMRDSGFIRETTPVDVLVADAVADILPMLQAAVAGMAETQIRGPAPQVAIEKM</sequence>
<evidence type="ECO:0000256" key="3">
    <source>
        <dbReference type="RuleBase" id="RU363015"/>
    </source>
</evidence>
<dbReference type="GO" id="GO:0009691">
    <property type="term" value="P:cytokinin biosynthetic process"/>
    <property type="evidence" value="ECO:0007669"/>
    <property type="project" value="UniProtKB-UniRule"/>
</dbReference>
<evidence type="ECO:0000256" key="2">
    <source>
        <dbReference type="ARBA" id="ARBA00006763"/>
    </source>
</evidence>
<accession>A0A4R3LRZ0</accession>
<dbReference type="OrthoDB" id="9801098at2"/>
<keyword evidence="5" id="KW-1185">Reference proteome</keyword>
<dbReference type="NCBIfam" id="TIGR00730">
    <property type="entry name" value="Rossman fold protein, TIGR00730 family"/>
    <property type="match status" value="1"/>
</dbReference>
<name>A0A4R3LRZ0_9HYPH</name>
<comment type="similarity">
    <text evidence="2 3">Belongs to the LOG family.</text>
</comment>
<dbReference type="AlphaFoldDB" id="A0A4R3LRZ0"/>
<dbReference type="GO" id="GO:0005829">
    <property type="term" value="C:cytosol"/>
    <property type="evidence" value="ECO:0007669"/>
    <property type="project" value="TreeGrafter"/>
</dbReference>
<dbReference type="InterPro" id="IPR005269">
    <property type="entry name" value="LOG"/>
</dbReference>